<comment type="caution">
    <text evidence="1">The sequence shown here is derived from an EMBL/GenBank/DDBJ whole genome shotgun (WGS) entry which is preliminary data.</text>
</comment>
<accession>A0A5E4CH88</accession>
<evidence type="ECO:0000313" key="2">
    <source>
        <dbReference type="Proteomes" id="UP000335636"/>
    </source>
</evidence>
<dbReference type="EMBL" id="CABDUW010001408">
    <property type="protein sequence ID" value="VTJ81257.1"/>
    <property type="molecule type" value="Genomic_DNA"/>
</dbReference>
<reference evidence="1" key="1">
    <citation type="submission" date="2019-04" db="EMBL/GenBank/DDBJ databases">
        <authorList>
            <person name="Alioto T."/>
            <person name="Alioto T."/>
        </authorList>
    </citation>
    <scope>NUCLEOTIDE SEQUENCE [LARGE SCALE GENOMIC DNA]</scope>
</reference>
<dbReference type="AlphaFoldDB" id="A0A5E4CH88"/>
<evidence type="ECO:0000313" key="1">
    <source>
        <dbReference type="EMBL" id="VTJ81257.1"/>
    </source>
</evidence>
<sequence length="62" mass="7104">MPHWKRSLSCAPSLRNWPYMFYGLMNTSHGVGFWLTSPFPPYFQGSKRDIDSPADHNASVCL</sequence>
<gene>
    <name evidence="1" type="ORF">MONAX_5E047190</name>
</gene>
<organism evidence="1 2">
    <name type="scientific">Marmota monax</name>
    <name type="common">Woodchuck</name>
    <dbReference type="NCBI Taxonomy" id="9995"/>
    <lineage>
        <taxon>Eukaryota</taxon>
        <taxon>Metazoa</taxon>
        <taxon>Chordata</taxon>
        <taxon>Craniata</taxon>
        <taxon>Vertebrata</taxon>
        <taxon>Euteleostomi</taxon>
        <taxon>Mammalia</taxon>
        <taxon>Eutheria</taxon>
        <taxon>Euarchontoglires</taxon>
        <taxon>Glires</taxon>
        <taxon>Rodentia</taxon>
        <taxon>Sciuromorpha</taxon>
        <taxon>Sciuridae</taxon>
        <taxon>Xerinae</taxon>
        <taxon>Marmotini</taxon>
        <taxon>Marmota</taxon>
    </lineage>
</organism>
<protein>
    <submittedName>
        <fullName evidence="1">Uncharacterized protein</fullName>
    </submittedName>
</protein>
<dbReference type="Proteomes" id="UP000335636">
    <property type="component" value="Unassembled WGS sequence"/>
</dbReference>
<keyword evidence="2" id="KW-1185">Reference proteome</keyword>
<feature type="non-terminal residue" evidence="1">
    <location>
        <position position="62"/>
    </location>
</feature>
<name>A0A5E4CH88_MARMO</name>
<proteinExistence type="predicted"/>